<reference evidence="2" key="1">
    <citation type="journal article" date="2020" name="bioRxiv">
        <title>Comparative genomics of Chlamydomonas.</title>
        <authorList>
            <person name="Craig R.J."/>
            <person name="Hasan A.R."/>
            <person name="Ness R.W."/>
            <person name="Keightley P.D."/>
        </authorList>
    </citation>
    <scope>NUCLEOTIDE SEQUENCE</scope>
    <source>
        <strain evidence="2">CCAP 11/70</strain>
    </source>
</reference>
<accession>A0A835XE87</accession>
<proteinExistence type="predicted"/>
<comment type="caution">
    <text evidence="2">The sequence shown here is derived from an EMBL/GenBank/DDBJ whole genome shotgun (WGS) entry which is preliminary data.</text>
</comment>
<sequence>MPQLVTVAAQSRHQEPGGWLQGTSDSGVHWGPLEAAGVSTPQEEEPRRRPGADQGLPWEEVERFGSPGSPGREGPWEQRDELNAVNGPRARAAAASDAGADAGDAAAGAEAGGSGAELTAAHQTRLDELRAQLAAAAERAATAGRPWQAEEQRRRQAEASAQELRAQLQATELRRAAEAQAQATAAGTVAQAQLRKELAAAQHQTAAAEARAAEAEGRAAAAEARVAEVEARVEAAEARATEADRRTALAEAACAGLQQREEAGQAEADELTGQVRVAQAQAAKEAEERQRLEAEVSRLRALIAAARPGGSPPPGLSAGAVAEEAGRAYDRAAVQRYNEGAIRLRLRLNSPAEWSDPDARPVVPRVPLPEDQEAGGSGAAAPDCS</sequence>
<feature type="region of interest" description="Disordered" evidence="1">
    <location>
        <begin position="140"/>
        <end position="163"/>
    </location>
</feature>
<protein>
    <submittedName>
        <fullName evidence="2">Uncharacterized protein</fullName>
    </submittedName>
</protein>
<feature type="compositionally biased region" description="Low complexity" evidence="1">
    <location>
        <begin position="89"/>
        <end position="109"/>
    </location>
</feature>
<keyword evidence="3" id="KW-1185">Reference proteome</keyword>
<gene>
    <name evidence="2" type="ORF">HYH03_018981</name>
</gene>
<evidence type="ECO:0000313" key="2">
    <source>
        <dbReference type="EMBL" id="KAG2482071.1"/>
    </source>
</evidence>
<feature type="region of interest" description="Disordered" evidence="1">
    <location>
        <begin position="1"/>
        <end position="120"/>
    </location>
</feature>
<dbReference type="AlphaFoldDB" id="A0A835XE87"/>
<organism evidence="2 3">
    <name type="scientific">Edaphochlamys debaryana</name>
    <dbReference type="NCBI Taxonomy" id="47281"/>
    <lineage>
        <taxon>Eukaryota</taxon>
        <taxon>Viridiplantae</taxon>
        <taxon>Chlorophyta</taxon>
        <taxon>core chlorophytes</taxon>
        <taxon>Chlorophyceae</taxon>
        <taxon>CS clade</taxon>
        <taxon>Chlamydomonadales</taxon>
        <taxon>Chlamydomonadales incertae sedis</taxon>
        <taxon>Edaphochlamys</taxon>
    </lineage>
</organism>
<dbReference type="Proteomes" id="UP000612055">
    <property type="component" value="Unassembled WGS sequence"/>
</dbReference>
<name>A0A835XE87_9CHLO</name>
<dbReference type="EMBL" id="JAEHOE010000271">
    <property type="protein sequence ID" value="KAG2482071.1"/>
    <property type="molecule type" value="Genomic_DNA"/>
</dbReference>
<evidence type="ECO:0000313" key="3">
    <source>
        <dbReference type="Proteomes" id="UP000612055"/>
    </source>
</evidence>
<feature type="region of interest" description="Disordered" evidence="1">
    <location>
        <begin position="347"/>
        <end position="385"/>
    </location>
</feature>
<feature type="compositionally biased region" description="Basic and acidic residues" evidence="1">
    <location>
        <begin position="148"/>
        <end position="157"/>
    </location>
</feature>
<evidence type="ECO:0000256" key="1">
    <source>
        <dbReference type="SAM" id="MobiDB-lite"/>
    </source>
</evidence>